<dbReference type="InterPro" id="IPR003661">
    <property type="entry name" value="HisK_dim/P_dom"/>
</dbReference>
<evidence type="ECO:0000256" key="6">
    <source>
        <dbReference type="ARBA" id="ARBA00022679"/>
    </source>
</evidence>
<keyword evidence="4" id="KW-1003">Cell membrane</keyword>
<dbReference type="InterPro" id="IPR005467">
    <property type="entry name" value="His_kinase_dom"/>
</dbReference>
<proteinExistence type="predicted"/>
<evidence type="ECO:0000256" key="1">
    <source>
        <dbReference type="ARBA" id="ARBA00000085"/>
    </source>
</evidence>
<feature type="transmembrane region" description="Helical" evidence="13">
    <location>
        <begin position="145"/>
        <end position="164"/>
    </location>
</feature>
<sequence length="434" mass="45924">MRWALNRLALAITSMVALAFLVPLAVATRQIAYDRAISDARQQATSMVTVLGVDSDLVSLTNAVASTAAGSAGNLAVHLPGVEPIGASHLSDATVQRAAQERRAATSDSDGGVAYLQPTVLTDGRTVVVEVFIPEADTRRGVGTAWLYLGALAVVLVGGSILFADRLGSQLVRATRGLAAASRRLGGGELNERITPIGPRELRDAATAFNGMADDLRRLLDRERELAADLSHRLRTPLTGLRLDVEAMPPGPIAERMRQACDLLDEELEAIITGARLGSIEKRGSQQCDLVEVLADRLAFWSVLAEDQERPWEVVGGHEPVMIPMPAGDVILVVDALLGNVFSHTPDGTAFRVSVSASGLLVDDAGPGIPDPETAVRRGVSGAGSTGLGLDIVRRTAETVRGQLVIDRSPLGGARIGFLLHAPVLEPADQRKRR</sequence>
<dbReference type="Gene3D" id="1.10.287.130">
    <property type="match status" value="1"/>
</dbReference>
<feature type="signal peptide" evidence="14">
    <location>
        <begin position="1"/>
        <end position="19"/>
    </location>
</feature>
<dbReference type="InterPro" id="IPR003594">
    <property type="entry name" value="HATPase_dom"/>
</dbReference>
<reference evidence="17 18" key="1">
    <citation type="submission" date="2021-03" db="EMBL/GenBank/DDBJ databases">
        <title>Actinoplanes flavus sp. nov., a novel actinomycete isolated from Coconut Palm rhizosphere soil.</title>
        <authorList>
            <person name="Luo X."/>
        </authorList>
    </citation>
    <scope>NUCLEOTIDE SEQUENCE [LARGE SCALE GENOMIC DNA]</scope>
    <source>
        <strain evidence="17 18">NEAU-H7</strain>
    </source>
</reference>
<dbReference type="InterPro" id="IPR003660">
    <property type="entry name" value="HAMP_dom"/>
</dbReference>
<protein>
    <recommendedName>
        <fullName evidence="3">histidine kinase</fullName>
        <ecNumber evidence="3">2.7.13.3</ecNumber>
    </recommendedName>
</protein>
<evidence type="ECO:0000313" key="17">
    <source>
        <dbReference type="EMBL" id="MBO3739560.1"/>
    </source>
</evidence>
<dbReference type="Gene3D" id="3.30.565.10">
    <property type="entry name" value="Histidine kinase-like ATPase, C-terminal domain"/>
    <property type="match status" value="1"/>
</dbReference>
<dbReference type="InterPro" id="IPR050980">
    <property type="entry name" value="2C_sensor_his_kinase"/>
</dbReference>
<dbReference type="CDD" id="cd00082">
    <property type="entry name" value="HisKA"/>
    <property type="match status" value="1"/>
</dbReference>
<keyword evidence="13" id="KW-0472">Membrane</keyword>
<evidence type="ECO:0000259" key="16">
    <source>
        <dbReference type="PROSITE" id="PS50885"/>
    </source>
</evidence>
<evidence type="ECO:0000256" key="7">
    <source>
        <dbReference type="ARBA" id="ARBA00022692"/>
    </source>
</evidence>
<dbReference type="Pfam" id="PF02518">
    <property type="entry name" value="HATPase_c"/>
    <property type="match status" value="1"/>
</dbReference>
<comment type="caution">
    <text evidence="17">The sequence shown here is derived from an EMBL/GenBank/DDBJ whole genome shotgun (WGS) entry which is preliminary data.</text>
</comment>
<keyword evidence="7 13" id="KW-0812">Transmembrane</keyword>
<keyword evidence="10" id="KW-0067">ATP-binding</keyword>
<feature type="domain" description="Histidine kinase" evidence="15">
    <location>
        <begin position="229"/>
        <end position="424"/>
    </location>
</feature>
<keyword evidence="18" id="KW-1185">Reference proteome</keyword>
<evidence type="ECO:0000256" key="9">
    <source>
        <dbReference type="ARBA" id="ARBA00022777"/>
    </source>
</evidence>
<dbReference type="RefSeq" id="WP_208468693.1">
    <property type="nucleotide sequence ID" value="NZ_JAGFNS010000011.1"/>
</dbReference>
<dbReference type="PANTHER" id="PTHR44936:SF9">
    <property type="entry name" value="SENSOR PROTEIN CREC"/>
    <property type="match status" value="1"/>
</dbReference>
<dbReference type="CDD" id="cd06225">
    <property type="entry name" value="HAMP"/>
    <property type="match status" value="1"/>
</dbReference>
<evidence type="ECO:0000256" key="2">
    <source>
        <dbReference type="ARBA" id="ARBA00004651"/>
    </source>
</evidence>
<accession>A0ABS3UL99</accession>
<dbReference type="PROSITE" id="PS50109">
    <property type="entry name" value="HIS_KIN"/>
    <property type="match status" value="1"/>
</dbReference>
<evidence type="ECO:0000313" key="18">
    <source>
        <dbReference type="Proteomes" id="UP000679690"/>
    </source>
</evidence>
<dbReference type="SMART" id="SM00388">
    <property type="entry name" value="HisKA"/>
    <property type="match status" value="1"/>
</dbReference>
<dbReference type="PANTHER" id="PTHR44936">
    <property type="entry name" value="SENSOR PROTEIN CREC"/>
    <property type="match status" value="1"/>
</dbReference>
<dbReference type="SUPFAM" id="SSF47384">
    <property type="entry name" value="Homodimeric domain of signal transducing histidine kinase"/>
    <property type="match status" value="1"/>
</dbReference>
<evidence type="ECO:0000256" key="10">
    <source>
        <dbReference type="ARBA" id="ARBA00022840"/>
    </source>
</evidence>
<name>A0ABS3UL99_9ACTN</name>
<organism evidence="17 18">
    <name type="scientific">Actinoplanes flavus</name>
    <dbReference type="NCBI Taxonomy" id="2820290"/>
    <lineage>
        <taxon>Bacteria</taxon>
        <taxon>Bacillati</taxon>
        <taxon>Actinomycetota</taxon>
        <taxon>Actinomycetes</taxon>
        <taxon>Micromonosporales</taxon>
        <taxon>Micromonosporaceae</taxon>
        <taxon>Actinoplanes</taxon>
    </lineage>
</organism>
<dbReference type="InterPro" id="IPR036890">
    <property type="entry name" value="HATPase_C_sf"/>
</dbReference>
<comment type="catalytic activity">
    <reaction evidence="1">
        <text>ATP + protein L-histidine = ADP + protein N-phospho-L-histidine.</text>
        <dbReference type="EC" id="2.7.13.3"/>
    </reaction>
</comment>
<evidence type="ECO:0000256" key="5">
    <source>
        <dbReference type="ARBA" id="ARBA00022553"/>
    </source>
</evidence>
<dbReference type="Proteomes" id="UP000679690">
    <property type="component" value="Unassembled WGS sequence"/>
</dbReference>
<dbReference type="PROSITE" id="PS50885">
    <property type="entry name" value="HAMP"/>
    <property type="match status" value="1"/>
</dbReference>
<dbReference type="Pfam" id="PF00672">
    <property type="entry name" value="HAMP"/>
    <property type="match status" value="1"/>
</dbReference>
<evidence type="ECO:0000256" key="14">
    <source>
        <dbReference type="SAM" id="SignalP"/>
    </source>
</evidence>
<keyword evidence="9" id="KW-0418">Kinase</keyword>
<keyword evidence="8" id="KW-0547">Nucleotide-binding</keyword>
<dbReference type="EC" id="2.7.13.3" evidence="3"/>
<feature type="chain" id="PRO_5046389398" description="histidine kinase" evidence="14">
    <location>
        <begin position="20"/>
        <end position="434"/>
    </location>
</feature>
<keyword evidence="14" id="KW-0732">Signal</keyword>
<gene>
    <name evidence="17" type="ORF">J5X75_18760</name>
</gene>
<feature type="domain" description="HAMP" evidence="16">
    <location>
        <begin position="169"/>
        <end position="221"/>
    </location>
</feature>
<evidence type="ECO:0000259" key="15">
    <source>
        <dbReference type="PROSITE" id="PS50109"/>
    </source>
</evidence>
<dbReference type="InterPro" id="IPR036097">
    <property type="entry name" value="HisK_dim/P_sf"/>
</dbReference>
<dbReference type="SMART" id="SM00387">
    <property type="entry name" value="HATPase_c"/>
    <property type="match status" value="1"/>
</dbReference>
<keyword evidence="12" id="KW-0902">Two-component regulatory system</keyword>
<evidence type="ECO:0000256" key="13">
    <source>
        <dbReference type="SAM" id="Phobius"/>
    </source>
</evidence>
<dbReference type="SMART" id="SM00304">
    <property type="entry name" value="HAMP"/>
    <property type="match status" value="1"/>
</dbReference>
<dbReference type="EMBL" id="JAGFNS010000011">
    <property type="protein sequence ID" value="MBO3739560.1"/>
    <property type="molecule type" value="Genomic_DNA"/>
</dbReference>
<evidence type="ECO:0000256" key="4">
    <source>
        <dbReference type="ARBA" id="ARBA00022475"/>
    </source>
</evidence>
<dbReference type="SUPFAM" id="SSF55874">
    <property type="entry name" value="ATPase domain of HSP90 chaperone/DNA topoisomerase II/histidine kinase"/>
    <property type="match status" value="1"/>
</dbReference>
<comment type="subcellular location">
    <subcellularLocation>
        <location evidence="2">Cell membrane</location>
        <topology evidence="2">Multi-pass membrane protein</topology>
    </subcellularLocation>
</comment>
<keyword evidence="11 13" id="KW-1133">Transmembrane helix</keyword>
<evidence type="ECO:0000256" key="11">
    <source>
        <dbReference type="ARBA" id="ARBA00022989"/>
    </source>
</evidence>
<keyword evidence="5" id="KW-0597">Phosphoprotein</keyword>
<keyword evidence="6" id="KW-0808">Transferase</keyword>
<evidence type="ECO:0000256" key="8">
    <source>
        <dbReference type="ARBA" id="ARBA00022741"/>
    </source>
</evidence>
<evidence type="ECO:0000256" key="3">
    <source>
        <dbReference type="ARBA" id="ARBA00012438"/>
    </source>
</evidence>
<evidence type="ECO:0000256" key="12">
    <source>
        <dbReference type="ARBA" id="ARBA00023012"/>
    </source>
</evidence>